<sequence>MQAPKSLDREEASVSSRILATGLRTLSTEHRVPMPTRDSTGRAGPLTGCRMIRSSRHGSM</sequence>
<feature type="region of interest" description="Disordered" evidence="1">
    <location>
        <begin position="1"/>
        <end position="60"/>
    </location>
</feature>
<dbReference type="EMBL" id="NPEU01000077">
    <property type="protein sequence ID" value="RAI39413.1"/>
    <property type="molecule type" value="Genomic_DNA"/>
</dbReference>
<dbReference type="AlphaFoldDB" id="A0A327KP62"/>
<evidence type="ECO:0000313" key="2">
    <source>
        <dbReference type="EMBL" id="RAI39413.1"/>
    </source>
</evidence>
<protein>
    <submittedName>
        <fullName evidence="2">Uncharacterized protein</fullName>
    </submittedName>
</protein>
<organism evidence="2 3">
    <name type="scientific">Rhodoplanes elegans</name>
    <dbReference type="NCBI Taxonomy" id="29408"/>
    <lineage>
        <taxon>Bacteria</taxon>
        <taxon>Pseudomonadati</taxon>
        <taxon>Pseudomonadota</taxon>
        <taxon>Alphaproteobacteria</taxon>
        <taxon>Hyphomicrobiales</taxon>
        <taxon>Nitrobacteraceae</taxon>
        <taxon>Rhodoplanes</taxon>
    </lineage>
</organism>
<dbReference type="Proteomes" id="UP000248863">
    <property type="component" value="Unassembled WGS sequence"/>
</dbReference>
<keyword evidence="3" id="KW-1185">Reference proteome</keyword>
<comment type="caution">
    <text evidence="2">The sequence shown here is derived from an EMBL/GenBank/DDBJ whole genome shotgun (WGS) entry which is preliminary data.</text>
</comment>
<feature type="compositionally biased region" description="Basic and acidic residues" evidence="1">
    <location>
        <begin position="1"/>
        <end position="12"/>
    </location>
</feature>
<proteinExistence type="predicted"/>
<accession>A0A327KP62</accession>
<evidence type="ECO:0000256" key="1">
    <source>
        <dbReference type="SAM" id="MobiDB-lite"/>
    </source>
</evidence>
<name>A0A327KP62_9BRAD</name>
<reference evidence="2 3" key="1">
    <citation type="submission" date="2017-07" db="EMBL/GenBank/DDBJ databases">
        <title>Draft Genome Sequences of Select Purple Nonsulfur Bacteria.</title>
        <authorList>
            <person name="Lasarre B."/>
            <person name="Mckinlay J.B."/>
        </authorList>
    </citation>
    <scope>NUCLEOTIDE SEQUENCE [LARGE SCALE GENOMIC DNA]</scope>
    <source>
        <strain evidence="2 3">DSM 11907</strain>
    </source>
</reference>
<evidence type="ECO:0000313" key="3">
    <source>
        <dbReference type="Proteomes" id="UP000248863"/>
    </source>
</evidence>
<gene>
    <name evidence="2" type="ORF">CH338_09505</name>
</gene>